<reference evidence="1 2" key="1">
    <citation type="submission" date="2024-09" db="EMBL/GenBank/DDBJ databases">
        <title>Chromosome-scale assembly of Riccia fluitans.</title>
        <authorList>
            <person name="Paukszto L."/>
            <person name="Sawicki J."/>
            <person name="Karawczyk K."/>
            <person name="Piernik-Szablinska J."/>
            <person name="Szczecinska M."/>
            <person name="Mazdziarz M."/>
        </authorList>
    </citation>
    <scope>NUCLEOTIDE SEQUENCE [LARGE SCALE GENOMIC DNA]</scope>
    <source>
        <strain evidence="1">Rf_01</strain>
        <tissue evidence="1">Aerial parts of the thallus</tissue>
    </source>
</reference>
<keyword evidence="2" id="KW-1185">Reference proteome</keyword>
<organism evidence="1 2">
    <name type="scientific">Riccia fluitans</name>
    <dbReference type="NCBI Taxonomy" id="41844"/>
    <lineage>
        <taxon>Eukaryota</taxon>
        <taxon>Viridiplantae</taxon>
        <taxon>Streptophyta</taxon>
        <taxon>Embryophyta</taxon>
        <taxon>Marchantiophyta</taxon>
        <taxon>Marchantiopsida</taxon>
        <taxon>Marchantiidae</taxon>
        <taxon>Marchantiales</taxon>
        <taxon>Ricciaceae</taxon>
        <taxon>Riccia</taxon>
    </lineage>
</organism>
<comment type="caution">
    <text evidence="1">The sequence shown here is derived from an EMBL/GenBank/DDBJ whole genome shotgun (WGS) entry which is preliminary data.</text>
</comment>
<sequence length="136" mass="15439">MFVLPPAVACKFEVGSDQRARLLSSVVHSLRFRGSWFWINVVRGIGRKRKEWCVKIPMGGPLPGHPFFTDCFLLSSFEIRWNSGTVSFLARVAADRHVVISEMNINLRRPFRIDISRINVLIFSGANWISNDSSSS</sequence>
<evidence type="ECO:0000313" key="1">
    <source>
        <dbReference type="EMBL" id="KAL2610464.1"/>
    </source>
</evidence>
<dbReference type="EMBL" id="JBHFFA010000008">
    <property type="protein sequence ID" value="KAL2610464.1"/>
    <property type="molecule type" value="Genomic_DNA"/>
</dbReference>
<dbReference type="AlphaFoldDB" id="A0ABD1XND5"/>
<protein>
    <submittedName>
        <fullName evidence="1">Uncharacterized protein</fullName>
    </submittedName>
</protein>
<name>A0ABD1XND5_9MARC</name>
<proteinExistence type="predicted"/>
<gene>
    <name evidence="1" type="ORF">R1flu_029037</name>
</gene>
<dbReference type="Proteomes" id="UP001605036">
    <property type="component" value="Unassembled WGS sequence"/>
</dbReference>
<accession>A0ABD1XND5</accession>
<evidence type="ECO:0000313" key="2">
    <source>
        <dbReference type="Proteomes" id="UP001605036"/>
    </source>
</evidence>